<proteinExistence type="predicted"/>
<keyword evidence="3" id="KW-1185">Reference proteome</keyword>
<name>A0ABQ0NYZ3_9PROT</name>
<sequence length="91" mass="10506">MDTCDDIMKDHFAIDRRINGLLEHWGFKETSYKKKENILRALAKILDVDSWALDRLLYDKASALNPKKAPPRSTHGCRHTASTKKQKKHTS</sequence>
<accession>A0ABQ0NYZ3</accession>
<organism evidence="2 3">
    <name type="scientific">Saccharibacter floricola DSM 15669</name>
    <dbReference type="NCBI Taxonomy" id="1123227"/>
    <lineage>
        <taxon>Bacteria</taxon>
        <taxon>Pseudomonadati</taxon>
        <taxon>Pseudomonadota</taxon>
        <taxon>Alphaproteobacteria</taxon>
        <taxon>Acetobacterales</taxon>
        <taxon>Acetobacteraceae</taxon>
        <taxon>Saccharibacter</taxon>
    </lineage>
</organism>
<dbReference type="EMBL" id="BAQD01000017">
    <property type="protein sequence ID" value="GBQ06987.1"/>
    <property type="molecule type" value="Genomic_DNA"/>
</dbReference>
<dbReference type="Proteomes" id="UP001062901">
    <property type="component" value="Unassembled WGS sequence"/>
</dbReference>
<evidence type="ECO:0000256" key="1">
    <source>
        <dbReference type="SAM" id="MobiDB-lite"/>
    </source>
</evidence>
<gene>
    <name evidence="2" type="ORF">AA15669_1182</name>
</gene>
<reference evidence="2" key="1">
    <citation type="submission" date="2013-04" db="EMBL/GenBank/DDBJ databases">
        <title>The genome sequencing project of 58 acetic acid bacteria.</title>
        <authorList>
            <person name="Okamoto-Kainuma A."/>
            <person name="Ishikawa M."/>
            <person name="Umino S."/>
            <person name="Koizumi Y."/>
            <person name="Shiwa Y."/>
            <person name="Yoshikawa H."/>
            <person name="Matsutani M."/>
            <person name="Matsushita K."/>
        </authorList>
    </citation>
    <scope>NUCLEOTIDE SEQUENCE</scope>
    <source>
        <strain evidence="2">DSM 15669</strain>
    </source>
</reference>
<feature type="region of interest" description="Disordered" evidence="1">
    <location>
        <begin position="64"/>
        <end position="91"/>
    </location>
</feature>
<feature type="compositionally biased region" description="Basic residues" evidence="1">
    <location>
        <begin position="75"/>
        <end position="91"/>
    </location>
</feature>
<evidence type="ECO:0000313" key="2">
    <source>
        <dbReference type="EMBL" id="GBQ06987.1"/>
    </source>
</evidence>
<comment type="caution">
    <text evidence="2">The sequence shown here is derived from an EMBL/GenBank/DDBJ whole genome shotgun (WGS) entry which is preliminary data.</text>
</comment>
<protein>
    <submittedName>
        <fullName evidence="2">Uncharacterized protein</fullName>
    </submittedName>
</protein>
<evidence type="ECO:0000313" key="3">
    <source>
        <dbReference type="Proteomes" id="UP001062901"/>
    </source>
</evidence>